<dbReference type="Gene3D" id="2.60.120.260">
    <property type="entry name" value="Galactose-binding domain-like"/>
    <property type="match status" value="2"/>
</dbReference>
<reference evidence="3 4" key="1">
    <citation type="submission" date="2014-04" db="EMBL/GenBank/DDBJ databases">
        <authorList>
            <consortium name="DOE Joint Genome Institute"/>
            <person name="Kuo A."/>
            <person name="Kohler A."/>
            <person name="Costa M.D."/>
            <person name="Nagy L.G."/>
            <person name="Floudas D."/>
            <person name="Copeland A."/>
            <person name="Barry K.W."/>
            <person name="Cichocki N."/>
            <person name="Veneault-Fourrey C."/>
            <person name="LaButti K."/>
            <person name="Lindquist E.A."/>
            <person name="Lipzen A."/>
            <person name="Lundell T."/>
            <person name="Morin E."/>
            <person name="Murat C."/>
            <person name="Sun H."/>
            <person name="Tunlid A."/>
            <person name="Henrissat B."/>
            <person name="Grigoriev I.V."/>
            <person name="Hibbett D.S."/>
            <person name="Martin F."/>
            <person name="Nordberg H.P."/>
            <person name="Cantor M.N."/>
            <person name="Hua S.X."/>
        </authorList>
    </citation>
    <scope>NUCLEOTIDE SEQUENCE [LARGE SCALE GENOMIC DNA]</scope>
    <source>
        <strain evidence="3 4">441</strain>
    </source>
</reference>
<feature type="region of interest" description="Disordered" evidence="1">
    <location>
        <begin position="357"/>
        <end position="462"/>
    </location>
</feature>
<gene>
    <name evidence="3" type="ORF">PISMIDRAFT_12264</name>
</gene>
<keyword evidence="4" id="KW-1185">Reference proteome</keyword>
<dbReference type="Proteomes" id="UP000054018">
    <property type="component" value="Unassembled WGS sequence"/>
</dbReference>
<dbReference type="HOGENOM" id="CLU_028897_2_1_1"/>
<keyword evidence="2" id="KW-0472">Membrane</keyword>
<evidence type="ECO:0000256" key="1">
    <source>
        <dbReference type="SAM" id="MobiDB-lite"/>
    </source>
</evidence>
<name>A0A0C9YXR1_9AGAM</name>
<evidence type="ECO:0000256" key="2">
    <source>
        <dbReference type="SAM" id="Phobius"/>
    </source>
</evidence>
<dbReference type="AlphaFoldDB" id="A0A0C9YXR1"/>
<evidence type="ECO:0008006" key="5">
    <source>
        <dbReference type="Google" id="ProtNLM"/>
    </source>
</evidence>
<reference evidence="4" key="2">
    <citation type="submission" date="2015-01" db="EMBL/GenBank/DDBJ databases">
        <title>Evolutionary Origins and Diversification of the Mycorrhizal Mutualists.</title>
        <authorList>
            <consortium name="DOE Joint Genome Institute"/>
            <consortium name="Mycorrhizal Genomics Consortium"/>
            <person name="Kohler A."/>
            <person name="Kuo A."/>
            <person name="Nagy L.G."/>
            <person name="Floudas D."/>
            <person name="Copeland A."/>
            <person name="Barry K.W."/>
            <person name="Cichocki N."/>
            <person name="Veneault-Fourrey C."/>
            <person name="LaButti K."/>
            <person name="Lindquist E.A."/>
            <person name="Lipzen A."/>
            <person name="Lundell T."/>
            <person name="Morin E."/>
            <person name="Murat C."/>
            <person name="Riley R."/>
            <person name="Ohm R."/>
            <person name="Sun H."/>
            <person name="Tunlid A."/>
            <person name="Henrissat B."/>
            <person name="Grigoriev I.V."/>
            <person name="Hibbett D.S."/>
            <person name="Martin F."/>
        </authorList>
    </citation>
    <scope>NUCLEOTIDE SEQUENCE [LARGE SCALE GENOMIC DNA]</scope>
    <source>
        <strain evidence="4">441</strain>
    </source>
</reference>
<keyword evidence="2" id="KW-1133">Transmembrane helix</keyword>
<evidence type="ECO:0000313" key="4">
    <source>
        <dbReference type="Proteomes" id="UP000054018"/>
    </source>
</evidence>
<accession>A0A0C9YXR1</accession>
<dbReference type="OrthoDB" id="2563669at2759"/>
<proteinExistence type="predicted"/>
<feature type="transmembrane region" description="Helical" evidence="2">
    <location>
        <begin position="297"/>
        <end position="319"/>
    </location>
</feature>
<protein>
    <recommendedName>
        <fullName evidence="5">Transmembrane protein</fullName>
    </recommendedName>
</protein>
<feature type="compositionally biased region" description="Polar residues" evidence="1">
    <location>
        <begin position="376"/>
        <end position="408"/>
    </location>
</feature>
<organism evidence="3 4">
    <name type="scientific">Pisolithus microcarpus 441</name>
    <dbReference type="NCBI Taxonomy" id="765257"/>
    <lineage>
        <taxon>Eukaryota</taxon>
        <taxon>Fungi</taxon>
        <taxon>Dikarya</taxon>
        <taxon>Basidiomycota</taxon>
        <taxon>Agaricomycotina</taxon>
        <taxon>Agaricomycetes</taxon>
        <taxon>Agaricomycetidae</taxon>
        <taxon>Boletales</taxon>
        <taxon>Sclerodermatineae</taxon>
        <taxon>Pisolithaceae</taxon>
        <taxon>Pisolithus</taxon>
    </lineage>
</organism>
<evidence type="ECO:0000313" key="3">
    <source>
        <dbReference type="EMBL" id="KIK21506.1"/>
    </source>
</evidence>
<dbReference type="STRING" id="765257.A0A0C9YXR1"/>
<keyword evidence="2" id="KW-0812">Transmembrane</keyword>
<dbReference type="EMBL" id="KN833751">
    <property type="protein sequence ID" value="KIK21506.1"/>
    <property type="molecule type" value="Genomic_DNA"/>
</dbReference>
<sequence length="462" mass="49414">MSLVTNLIDDKSPLILYDSTWLPGNSWDDSSADQYYLGTFTTNNVTNGAASFSFNGTGVWIYGAKRGNHNTYTVQLDDNTYGPYTGYSAASEFMQVLFNYTTLSQGWHNLTLTNTGTNAEYVDIDLIVWHSEVGSGGQDLVTETVQDTDPRFQYQSSVWASPSDASFYSNGTGHKRVVHFYIPVDFDATDFPFQGEMVTLFGATSTSTGPYTAQLDGGNVFKYNGTAFLPFYGVTLYHADNLGSGQHNLTLTNVPAAAGQQLCVDYALVSTLPNDTVTVPATVSDGSTVSKQLTSGAIAGIAVASAAAALGFALAFFFYRKWKASEAAQNQLYDIQTAQRQRLPEVPVAFSTSVDTRSRASLVQDGRDASPLSPARTYQQSSGLSMGTTYFPGSSASQSGTEPTSQTLGRPLPGTPGDGGSSSSRLLKGIVTFHPQNAEAVRSPSPTGTELPPNYTQVMGGR</sequence>